<reference evidence="1" key="1">
    <citation type="submission" date="2012-04" db="EMBL/GenBank/DDBJ databases">
        <title>The Genome Sequence of Loa loa.</title>
        <authorList>
            <consortium name="The Broad Institute Genome Sequencing Platform"/>
            <consortium name="Broad Institute Genome Sequencing Center for Infectious Disease"/>
            <person name="Nutman T.B."/>
            <person name="Fink D.L."/>
            <person name="Russ C."/>
            <person name="Young S."/>
            <person name="Zeng Q."/>
            <person name="Gargeya S."/>
            <person name="Alvarado L."/>
            <person name="Berlin A."/>
            <person name="Chapman S.B."/>
            <person name="Chen Z."/>
            <person name="Freedman E."/>
            <person name="Gellesch M."/>
            <person name="Goldberg J."/>
            <person name="Griggs A."/>
            <person name="Gujja S."/>
            <person name="Heilman E.R."/>
            <person name="Heiman D."/>
            <person name="Howarth C."/>
            <person name="Mehta T."/>
            <person name="Neiman D."/>
            <person name="Pearson M."/>
            <person name="Roberts A."/>
            <person name="Saif S."/>
            <person name="Shea T."/>
            <person name="Shenoy N."/>
            <person name="Sisk P."/>
            <person name="Stolte C."/>
            <person name="Sykes S."/>
            <person name="White J."/>
            <person name="Yandava C."/>
            <person name="Haas B."/>
            <person name="Henn M.R."/>
            <person name="Nusbaum C."/>
            <person name="Birren B."/>
        </authorList>
    </citation>
    <scope>NUCLEOTIDE SEQUENCE [LARGE SCALE GENOMIC DNA]</scope>
</reference>
<sequence>MEAFYFRLVGIKRPKVQTAFNSYVSHYFLYSSLSHSYFPISEPAVDEYAFGLLEVVKATRNSERLKVSTTRRMRKFAWIETGGLL</sequence>
<organism evidence="1">
    <name type="scientific">Loa loa</name>
    <name type="common">Eye worm</name>
    <name type="synonym">Filaria loa</name>
    <dbReference type="NCBI Taxonomy" id="7209"/>
    <lineage>
        <taxon>Eukaryota</taxon>
        <taxon>Metazoa</taxon>
        <taxon>Ecdysozoa</taxon>
        <taxon>Nematoda</taxon>
        <taxon>Chromadorea</taxon>
        <taxon>Rhabditida</taxon>
        <taxon>Spirurina</taxon>
        <taxon>Spiruromorpha</taxon>
        <taxon>Filarioidea</taxon>
        <taxon>Onchocercidae</taxon>
        <taxon>Loa</taxon>
    </lineage>
</organism>
<dbReference type="CTD" id="31252288"/>
<dbReference type="GeneID" id="31252288"/>
<feature type="non-terminal residue" evidence="1">
    <location>
        <position position="85"/>
    </location>
</feature>
<dbReference type="KEGG" id="loa:LOAG_19194"/>
<proteinExistence type="predicted"/>
<dbReference type="AlphaFoldDB" id="A0A1S0UCV6"/>
<dbReference type="RefSeq" id="XP_020304345.1">
    <property type="nucleotide sequence ID" value="XM_020451847.1"/>
</dbReference>
<gene>
    <name evidence="1" type="ORF">LOAG_19194</name>
</gene>
<dbReference type="InParanoid" id="A0A1S0UCV6"/>
<accession>A0A1S0UCV6</accession>
<name>A0A1S0UCV6_LOALO</name>
<evidence type="ECO:0000313" key="1">
    <source>
        <dbReference type="EMBL" id="EJD73383.1"/>
    </source>
</evidence>
<dbReference type="EMBL" id="JH714980">
    <property type="protein sequence ID" value="EJD73383.1"/>
    <property type="molecule type" value="Genomic_DNA"/>
</dbReference>
<protein>
    <submittedName>
        <fullName evidence="1">Uncharacterized protein</fullName>
    </submittedName>
</protein>